<evidence type="ECO:0000313" key="8">
    <source>
        <dbReference type="Proteomes" id="UP001304671"/>
    </source>
</evidence>
<keyword evidence="3 5" id="KW-1133">Transmembrane helix</keyword>
<comment type="subcellular location">
    <subcellularLocation>
        <location evidence="1">Endomembrane system</location>
        <topology evidence="1">Multi-pass membrane protein</topology>
    </subcellularLocation>
</comment>
<dbReference type="Pfam" id="PF06803">
    <property type="entry name" value="DUF1232"/>
    <property type="match status" value="1"/>
</dbReference>
<dbReference type="InterPro" id="IPR010652">
    <property type="entry name" value="DUF1232"/>
</dbReference>
<feature type="transmembrane region" description="Helical" evidence="5">
    <location>
        <begin position="80"/>
        <end position="100"/>
    </location>
</feature>
<accession>A0ABU5QPT9</accession>
<evidence type="ECO:0000259" key="6">
    <source>
        <dbReference type="Pfam" id="PF06803"/>
    </source>
</evidence>
<keyword evidence="8" id="KW-1185">Reference proteome</keyword>
<evidence type="ECO:0000256" key="5">
    <source>
        <dbReference type="SAM" id="Phobius"/>
    </source>
</evidence>
<name>A0ABU5QPT9_9BACT</name>
<dbReference type="RefSeq" id="WP_323249972.1">
    <property type="nucleotide sequence ID" value="NZ_JAYFUL010000019.1"/>
</dbReference>
<keyword evidence="4 5" id="KW-0472">Membrane</keyword>
<keyword evidence="2 5" id="KW-0812">Transmembrane</keyword>
<evidence type="ECO:0000256" key="2">
    <source>
        <dbReference type="ARBA" id="ARBA00022692"/>
    </source>
</evidence>
<feature type="domain" description="DUF1232" evidence="6">
    <location>
        <begin position="86"/>
        <end position="121"/>
    </location>
</feature>
<organism evidence="7 8">
    <name type="scientific">Arcicella aquatica</name>
    <dbReference type="NCBI Taxonomy" id="217141"/>
    <lineage>
        <taxon>Bacteria</taxon>
        <taxon>Pseudomonadati</taxon>
        <taxon>Bacteroidota</taxon>
        <taxon>Cytophagia</taxon>
        <taxon>Cytophagales</taxon>
        <taxon>Flectobacillaceae</taxon>
        <taxon>Arcicella</taxon>
    </lineage>
</organism>
<comment type="caution">
    <text evidence="7">The sequence shown here is derived from an EMBL/GenBank/DDBJ whole genome shotgun (WGS) entry which is preliminary data.</text>
</comment>
<evidence type="ECO:0000313" key="7">
    <source>
        <dbReference type="EMBL" id="MEA5258694.1"/>
    </source>
</evidence>
<dbReference type="EMBL" id="JAYFUL010000019">
    <property type="protein sequence ID" value="MEA5258694.1"/>
    <property type="molecule type" value="Genomic_DNA"/>
</dbReference>
<sequence>MTNEDLVGKVLKSTFFKAATKKAGKYAGTGLAVLELLREALLKARDIANTENKGVGQVLAERITTLSRMVKAYATGQYRIIPWASILKIIASLIYFISPFDLIPDFLPFIGLSDDLALVMWLFNSLKTDVDNFIAWEKGELLPLK</sequence>
<dbReference type="Proteomes" id="UP001304671">
    <property type="component" value="Unassembled WGS sequence"/>
</dbReference>
<evidence type="ECO:0000256" key="4">
    <source>
        <dbReference type="ARBA" id="ARBA00023136"/>
    </source>
</evidence>
<proteinExistence type="predicted"/>
<protein>
    <submittedName>
        <fullName evidence="7">DUF1232 domain-containing protein</fullName>
    </submittedName>
</protein>
<evidence type="ECO:0000256" key="1">
    <source>
        <dbReference type="ARBA" id="ARBA00004127"/>
    </source>
</evidence>
<evidence type="ECO:0000256" key="3">
    <source>
        <dbReference type="ARBA" id="ARBA00022989"/>
    </source>
</evidence>
<gene>
    <name evidence="7" type="ORF">VB264_12935</name>
</gene>
<reference evidence="7 8" key="1">
    <citation type="submission" date="2023-12" db="EMBL/GenBank/DDBJ databases">
        <title>Novel species of the genus Arcicella isolated from rivers.</title>
        <authorList>
            <person name="Lu H."/>
        </authorList>
    </citation>
    <scope>NUCLEOTIDE SEQUENCE [LARGE SCALE GENOMIC DNA]</scope>
    <source>
        <strain evidence="7 8">LMG 21963</strain>
    </source>
</reference>